<feature type="domain" description="Aldehyde dehydrogenase" evidence="9">
    <location>
        <begin position="20"/>
        <end position="445"/>
    </location>
</feature>
<dbReference type="PANTHER" id="PTHR43570:SF16">
    <property type="entry name" value="ALDEHYDE DEHYDROGENASE TYPE III, ISOFORM Q"/>
    <property type="match status" value="1"/>
</dbReference>
<protein>
    <recommendedName>
        <fullName evidence="4">Aldehyde dehydrogenase</fullName>
    </recommendedName>
</protein>
<evidence type="ECO:0000313" key="10">
    <source>
        <dbReference type="EMBL" id="MCK8487245.1"/>
    </source>
</evidence>
<dbReference type="EMBL" id="JALPRK010000006">
    <property type="protein sequence ID" value="MCK8487245.1"/>
    <property type="molecule type" value="Genomic_DNA"/>
</dbReference>
<dbReference type="Gene3D" id="3.40.605.10">
    <property type="entry name" value="Aldehyde Dehydrogenase, Chain A, domain 1"/>
    <property type="match status" value="1"/>
</dbReference>
<dbReference type="InterPro" id="IPR029510">
    <property type="entry name" value="Ald_DH_CS_GLU"/>
</dbReference>
<evidence type="ECO:0000313" key="11">
    <source>
        <dbReference type="Proteomes" id="UP001139534"/>
    </source>
</evidence>
<dbReference type="Gene3D" id="3.40.309.10">
    <property type="entry name" value="Aldehyde Dehydrogenase, Chain A, domain 2"/>
    <property type="match status" value="1"/>
</dbReference>
<dbReference type="InterPro" id="IPR015590">
    <property type="entry name" value="Aldehyde_DH_dom"/>
</dbReference>
<evidence type="ECO:0000256" key="5">
    <source>
        <dbReference type="PIRSR" id="PIRSR036492-1"/>
    </source>
</evidence>
<keyword evidence="3" id="KW-0520">NAD</keyword>
<reference evidence="10" key="1">
    <citation type="submission" date="2022-04" db="EMBL/GenBank/DDBJ databases">
        <authorList>
            <person name="Seo M.-J."/>
        </authorList>
    </citation>
    <scope>NUCLEOTIDE SEQUENCE</scope>
    <source>
        <strain evidence="10">MBLB2552</strain>
    </source>
</reference>
<keyword evidence="2 4" id="KW-0560">Oxidoreductase</keyword>
<evidence type="ECO:0000256" key="3">
    <source>
        <dbReference type="ARBA" id="ARBA00023027"/>
    </source>
</evidence>
<dbReference type="GO" id="GO:0006081">
    <property type="term" value="P:aldehyde metabolic process"/>
    <property type="evidence" value="ECO:0007669"/>
    <property type="project" value="InterPro"/>
</dbReference>
<accession>A0A9X1XX82</accession>
<feature type="active site" evidence="5 6">
    <location>
        <position position="227"/>
    </location>
</feature>
<proteinExistence type="inferred from homology"/>
<evidence type="ECO:0000256" key="1">
    <source>
        <dbReference type="ARBA" id="ARBA00009986"/>
    </source>
</evidence>
<evidence type="ECO:0000256" key="7">
    <source>
        <dbReference type="RuleBase" id="RU003345"/>
    </source>
</evidence>
<dbReference type="Proteomes" id="UP001139534">
    <property type="component" value="Unassembled WGS sequence"/>
</dbReference>
<dbReference type="InterPro" id="IPR012394">
    <property type="entry name" value="Aldehyde_DH_NAD(P)"/>
</dbReference>
<dbReference type="PROSITE" id="PS00070">
    <property type="entry name" value="ALDEHYDE_DEHYDR_CYS"/>
    <property type="match status" value="1"/>
</dbReference>
<dbReference type="SUPFAM" id="SSF53720">
    <property type="entry name" value="ALDH-like"/>
    <property type="match status" value="1"/>
</dbReference>
<dbReference type="CDD" id="cd07136">
    <property type="entry name" value="ALDH_YwdH-P39616"/>
    <property type="match status" value="1"/>
</dbReference>
<dbReference type="PIRSF" id="PIRSF036492">
    <property type="entry name" value="ALDH"/>
    <property type="match status" value="1"/>
</dbReference>
<gene>
    <name evidence="10" type="ORF">M0651_08690</name>
</gene>
<dbReference type="FunFam" id="3.40.309.10:FF:000003">
    <property type="entry name" value="Aldehyde dehydrogenase"/>
    <property type="match status" value="1"/>
</dbReference>
<keyword evidence="8" id="KW-0175">Coiled coil</keyword>
<comment type="caution">
    <text evidence="10">The sequence shown here is derived from an EMBL/GenBank/DDBJ whole genome shotgun (WGS) entry which is preliminary data.</text>
</comment>
<dbReference type="InterPro" id="IPR016163">
    <property type="entry name" value="Ald_DH_C"/>
</dbReference>
<sequence>MSETKAPIQAPNEVQSAVQTVVKVIRAQQQFVRSGATRPVEFRLRQLERLKAAIARYETRILEALQQDLRKPELEGYSTEVGYAYDSIGYVMKRLKQWVKPERVRTPLTHVGSSSYIYREPYGSALIIGPFNYPFMLVIDPLIGAIAAGNAAIVKPSEYTPHVSGVIAEMLGEYFDPGYIQVMEGGQEVTSALIHAPLDFIFFTGSIQVGKIVMAAAAEHLVPVVLELGGKSPCIVDHEADLDLAAQRIVWGKFLNTGQTCVAPDYVLVHESVKAELIAKMKAQITAFYGEDPQQSPDYGRIVNERHWNRLMGLVDSSKVAVGGTGEREDLYLAPTIMENVSWEDQVMQEEIFGPILPVLDYQVLDTALRNIGERPKPLALYLFTSNSRTERKVMESVSFGGGCINDTIMHLVSPYLPFGGVGSSGMGAYHGRYSFETFSHRKSVLKKSTRVNLSFIYPPYTAGKLKLIRRFMK</sequence>
<evidence type="ECO:0000256" key="8">
    <source>
        <dbReference type="SAM" id="Coils"/>
    </source>
</evidence>
<dbReference type="InterPro" id="IPR016162">
    <property type="entry name" value="Ald_DH_N"/>
</dbReference>
<keyword evidence="11" id="KW-1185">Reference proteome</keyword>
<dbReference type="AlphaFoldDB" id="A0A9X1XX82"/>
<feature type="active site" evidence="5">
    <location>
        <position position="261"/>
    </location>
</feature>
<dbReference type="InterPro" id="IPR016161">
    <property type="entry name" value="Ald_DH/histidinol_DH"/>
</dbReference>
<dbReference type="FunFam" id="3.40.605.10:FF:000004">
    <property type="entry name" value="Aldehyde dehydrogenase"/>
    <property type="match status" value="1"/>
</dbReference>
<dbReference type="InterPro" id="IPR016160">
    <property type="entry name" value="Ald_DH_CS_CYS"/>
</dbReference>
<dbReference type="GO" id="GO:0004029">
    <property type="term" value="F:aldehyde dehydrogenase (NAD+) activity"/>
    <property type="evidence" value="ECO:0007669"/>
    <property type="project" value="TreeGrafter"/>
</dbReference>
<evidence type="ECO:0000256" key="2">
    <source>
        <dbReference type="ARBA" id="ARBA00023002"/>
    </source>
</evidence>
<evidence type="ECO:0000259" key="9">
    <source>
        <dbReference type="Pfam" id="PF00171"/>
    </source>
</evidence>
<organism evidence="10 11">
    <name type="scientific">Paenibacillus mellifer</name>
    <dbReference type="NCBI Taxonomy" id="2937794"/>
    <lineage>
        <taxon>Bacteria</taxon>
        <taxon>Bacillati</taxon>
        <taxon>Bacillota</taxon>
        <taxon>Bacilli</taxon>
        <taxon>Bacillales</taxon>
        <taxon>Paenibacillaceae</taxon>
        <taxon>Paenibacillus</taxon>
    </lineage>
</organism>
<evidence type="ECO:0000256" key="6">
    <source>
        <dbReference type="PROSITE-ProRule" id="PRU10007"/>
    </source>
</evidence>
<dbReference type="GO" id="GO:0005737">
    <property type="term" value="C:cytoplasm"/>
    <property type="evidence" value="ECO:0007669"/>
    <property type="project" value="TreeGrafter"/>
</dbReference>
<dbReference type="PANTHER" id="PTHR43570">
    <property type="entry name" value="ALDEHYDE DEHYDROGENASE"/>
    <property type="match status" value="1"/>
</dbReference>
<dbReference type="RefSeq" id="WP_248551451.1">
    <property type="nucleotide sequence ID" value="NZ_JALPRK010000006.1"/>
</dbReference>
<name>A0A9X1XX82_9BACL</name>
<dbReference type="PROSITE" id="PS00687">
    <property type="entry name" value="ALDEHYDE_DEHYDR_GLU"/>
    <property type="match status" value="1"/>
</dbReference>
<feature type="coiled-coil region" evidence="8">
    <location>
        <begin position="40"/>
        <end position="67"/>
    </location>
</feature>
<evidence type="ECO:0000256" key="4">
    <source>
        <dbReference type="PIRNR" id="PIRNR036492"/>
    </source>
</evidence>
<comment type="similarity">
    <text evidence="1 4 7">Belongs to the aldehyde dehydrogenase family.</text>
</comment>
<dbReference type="Pfam" id="PF00171">
    <property type="entry name" value="Aldedh"/>
    <property type="match status" value="1"/>
</dbReference>